<protein>
    <submittedName>
        <fullName evidence="1">Uncharacterized protein</fullName>
    </submittedName>
</protein>
<evidence type="ECO:0000313" key="2">
    <source>
        <dbReference type="Proteomes" id="UP001558652"/>
    </source>
</evidence>
<sequence>MSVTKFASSWSRTLDRLTLDEEDLRYAEEMRRIKPQGLGQALRQGLTEFGVSILGGLGGLAQQPLQYALHGQHNNSLVGSVSRGLVGVMARPLSGAAELVALTGHGILSGAGWADNHLVGFV</sequence>
<proteinExistence type="predicted"/>
<dbReference type="PANTHER" id="PTHR12517:SF0">
    <property type="entry name" value="INTERMEMBRANE LIPID TRANSFER PROTEIN VPS13B"/>
    <property type="match status" value="1"/>
</dbReference>
<dbReference type="InterPro" id="IPR039782">
    <property type="entry name" value="VPS13B"/>
</dbReference>
<dbReference type="Proteomes" id="UP001558652">
    <property type="component" value="Unassembled WGS sequence"/>
</dbReference>
<dbReference type="EMBL" id="JBFDAA010000004">
    <property type="protein sequence ID" value="KAL1137658.1"/>
    <property type="molecule type" value="Genomic_DNA"/>
</dbReference>
<dbReference type="AlphaFoldDB" id="A0ABD0YNV2"/>
<comment type="caution">
    <text evidence="1">The sequence shown here is derived from an EMBL/GenBank/DDBJ whole genome shotgun (WGS) entry which is preliminary data.</text>
</comment>
<accession>A0ABD0YNV2</accession>
<keyword evidence="2" id="KW-1185">Reference proteome</keyword>
<name>A0ABD0YNV2_9HEMI</name>
<evidence type="ECO:0000313" key="1">
    <source>
        <dbReference type="EMBL" id="KAL1137658.1"/>
    </source>
</evidence>
<dbReference type="PANTHER" id="PTHR12517">
    <property type="entry name" value="VACUOLAR PROTEIN SORTING-ASSOCIATED PROTEIN 13B"/>
    <property type="match status" value="1"/>
</dbReference>
<reference evidence="1 2" key="1">
    <citation type="submission" date="2024-07" db="EMBL/GenBank/DDBJ databases">
        <title>Chromosome-level genome assembly of the water stick insect Ranatra chinensis (Heteroptera: Nepidae).</title>
        <authorList>
            <person name="Liu X."/>
        </authorList>
    </citation>
    <scope>NUCLEOTIDE SEQUENCE [LARGE SCALE GENOMIC DNA]</scope>
    <source>
        <strain evidence="1">Cailab_2021Rc</strain>
        <tissue evidence="1">Muscle</tissue>
    </source>
</reference>
<gene>
    <name evidence="1" type="ORF">AAG570_009354</name>
</gene>
<organism evidence="1 2">
    <name type="scientific">Ranatra chinensis</name>
    <dbReference type="NCBI Taxonomy" id="642074"/>
    <lineage>
        <taxon>Eukaryota</taxon>
        <taxon>Metazoa</taxon>
        <taxon>Ecdysozoa</taxon>
        <taxon>Arthropoda</taxon>
        <taxon>Hexapoda</taxon>
        <taxon>Insecta</taxon>
        <taxon>Pterygota</taxon>
        <taxon>Neoptera</taxon>
        <taxon>Paraneoptera</taxon>
        <taxon>Hemiptera</taxon>
        <taxon>Heteroptera</taxon>
        <taxon>Panheteroptera</taxon>
        <taxon>Nepomorpha</taxon>
        <taxon>Nepidae</taxon>
        <taxon>Ranatrinae</taxon>
        <taxon>Ranatra</taxon>
    </lineage>
</organism>